<proteinExistence type="predicted"/>
<evidence type="ECO:0000256" key="1">
    <source>
        <dbReference type="SAM" id="MobiDB-lite"/>
    </source>
</evidence>
<protein>
    <recommendedName>
        <fullName evidence="4">Retrovirus-related Pol polyprotein from transposon TNT 1-94</fullName>
    </recommendedName>
</protein>
<keyword evidence="3" id="KW-1185">Reference proteome</keyword>
<organism evidence="2 3">
    <name type="scientific">Pisum sativum</name>
    <name type="common">Garden pea</name>
    <name type="synonym">Lathyrus oleraceus</name>
    <dbReference type="NCBI Taxonomy" id="3888"/>
    <lineage>
        <taxon>Eukaryota</taxon>
        <taxon>Viridiplantae</taxon>
        <taxon>Streptophyta</taxon>
        <taxon>Embryophyta</taxon>
        <taxon>Tracheophyta</taxon>
        <taxon>Spermatophyta</taxon>
        <taxon>Magnoliopsida</taxon>
        <taxon>eudicotyledons</taxon>
        <taxon>Gunneridae</taxon>
        <taxon>Pentapetalae</taxon>
        <taxon>rosids</taxon>
        <taxon>fabids</taxon>
        <taxon>Fabales</taxon>
        <taxon>Fabaceae</taxon>
        <taxon>Papilionoideae</taxon>
        <taxon>50 kb inversion clade</taxon>
        <taxon>NPAAA clade</taxon>
        <taxon>Hologalegina</taxon>
        <taxon>IRL clade</taxon>
        <taxon>Fabeae</taxon>
        <taxon>Lathyrus</taxon>
    </lineage>
</organism>
<dbReference type="EMBL" id="JAMSHJ010000003">
    <property type="protein sequence ID" value="KAI5425021.1"/>
    <property type="molecule type" value="Genomic_DNA"/>
</dbReference>
<feature type="compositionally biased region" description="Basic and acidic residues" evidence="1">
    <location>
        <begin position="1"/>
        <end position="12"/>
    </location>
</feature>
<evidence type="ECO:0000313" key="2">
    <source>
        <dbReference type="EMBL" id="KAI5425021.1"/>
    </source>
</evidence>
<evidence type="ECO:0000313" key="3">
    <source>
        <dbReference type="Proteomes" id="UP001058974"/>
    </source>
</evidence>
<dbReference type="AlphaFoldDB" id="A0A9D4XPL7"/>
<comment type="caution">
    <text evidence="2">The sequence shown here is derived from an EMBL/GenBank/DDBJ whole genome shotgun (WGS) entry which is preliminary data.</text>
</comment>
<dbReference type="Proteomes" id="UP001058974">
    <property type="component" value="Chromosome 3"/>
</dbReference>
<reference evidence="2 3" key="1">
    <citation type="journal article" date="2022" name="Nat. Genet.">
        <title>Improved pea reference genome and pan-genome highlight genomic features and evolutionary characteristics.</title>
        <authorList>
            <person name="Yang T."/>
            <person name="Liu R."/>
            <person name="Luo Y."/>
            <person name="Hu S."/>
            <person name="Wang D."/>
            <person name="Wang C."/>
            <person name="Pandey M.K."/>
            <person name="Ge S."/>
            <person name="Xu Q."/>
            <person name="Li N."/>
            <person name="Li G."/>
            <person name="Huang Y."/>
            <person name="Saxena R.K."/>
            <person name="Ji Y."/>
            <person name="Li M."/>
            <person name="Yan X."/>
            <person name="He Y."/>
            <person name="Liu Y."/>
            <person name="Wang X."/>
            <person name="Xiang C."/>
            <person name="Varshney R.K."/>
            <person name="Ding H."/>
            <person name="Gao S."/>
            <person name="Zong X."/>
        </authorList>
    </citation>
    <scope>NUCLEOTIDE SEQUENCE [LARGE SCALE GENOMIC DNA]</scope>
    <source>
        <strain evidence="2 3">cv. Zhongwan 6</strain>
    </source>
</reference>
<feature type="region of interest" description="Disordered" evidence="1">
    <location>
        <begin position="1"/>
        <end position="25"/>
    </location>
</feature>
<accession>A0A9D4XPL7</accession>
<gene>
    <name evidence="2" type="ORF">KIW84_030992</name>
</gene>
<name>A0A9D4XPL7_PEA</name>
<sequence length="111" mass="12715">MVPDDVENKSVLDIRNGNSSNEQLSLHLVSEPKQSKGIQEREMSDDKTLTKIPQFDGHYDHWSELMENLLRAKGLWSLVKEGYTEPAAGIELNAAQKELKMKDCQVKHYLF</sequence>
<dbReference type="Gramene" id="Psat03G0099200-T1">
    <property type="protein sequence ID" value="KAI5425021.1"/>
    <property type="gene ID" value="KIW84_030992"/>
</dbReference>
<evidence type="ECO:0008006" key="4">
    <source>
        <dbReference type="Google" id="ProtNLM"/>
    </source>
</evidence>